<accession>A0A6P2D5H9</accession>
<evidence type="ECO:0000313" key="3">
    <source>
        <dbReference type="Proteomes" id="UP000464178"/>
    </source>
</evidence>
<dbReference type="EMBL" id="LR593886">
    <property type="protein sequence ID" value="VTR96147.1"/>
    <property type="molecule type" value="Genomic_DNA"/>
</dbReference>
<organism evidence="2 3">
    <name type="scientific">Gemmata massiliana</name>
    <dbReference type="NCBI Taxonomy" id="1210884"/>
    <lineage>
        <taxon>Bacteria</taxon>
        <taxon>Pseudomonadati</taxon>
        <taxon>Planctomycetota</taxon>
        <taxon>Planctomycetia</taxon>
        <taxon>Gemmatales</taxon>
        <taxon>Gemmataceae</taxon>
        <taxon>Gemmata</taxon>
    </lineage>
</organism>
<evidence type="ECO:0000256" key="1">
    <source>
        <dbReference type="SAM" id="MobiDB-lite"/>
    </source>
</evidence>
<feature type="compositionally biased region" description="Basic residues" evidence="1">
    <location>
        <begin position="75"/>
        <end position="88"/>
    </location>
</feature>
<feature type="compositionally biased region" description="Basic and acidic residues" evidence="1">
    <location>
        <begin position="60"/>
        <end position="74"/>
    </location>
</feature>
<dbReference type="AlphaFoldDB" id="A0A6P2D5H9"/>
<proteinExistence type="predicted"/>
<reference evidence="2 3" key="1">
    <citation type="submission" date="2019-05" db="EMBL/GenBank/DDBJ databases">
        <authorList>
            <consortium name="Science for Life Laboratories"/>
        </authorList>
    </citation>
    <scope>NUCLEOTIDE SEQUENCE [LARGE SCALE GENOMIC DNA]</scope>
    <source>
        <strain evidence="2">Soil9</strain>
    </source>
</reference>
<name>A0A6P2D5H9_9BACT</name>
<sequence length="88" mass="10007">MDGNKKPREKTIALEPYYKVVEITRLTGPKEGAPSAIPALARFFYDMAVEQLVEERKRKKEAALAEECKPEAAKPPKRSKKRQPRPAK</sequence>
<dbReference type="Proteomes" id="UP000464178">
    <property type="component" value="Chromosome"/>
</dbReference>
<dbReference type="KEGG" id="gms:SOIL9_15670"/>
<feature type="region of interest" description="Disordered" evidence="1">
    <location>
        <begin position="60"/>
        <end position="88"/>
    </location>
</feature>
<keyword evidence="3" id="KW-1185">Reference proteome</keyword>
<protein>
    <submittedName>
        <fullName evidence="2">Uncharacterized protein</fullName>
    </submittedName>
</protein>
<dbReference type="RefSeq" id="WP_162670475.1">
    <property type="nucleotide sequence ID" value="NZ_LR593886.1"/>
</dbReference>
<gene>
    <name evidence="2" type="ORF">SOIL9_15670</name>
</gene>
<evidence type="ECO:0000313" key="2">
    <source>
        <dbReference type="EMBL" id="VTR96147.1"/>
    </source>
</evidence>